<evidence type="ECO:0000313" key="2">
    <source>
        <dbReference type="EMBL" id="OQM74551.1"/>
    </source>
</evidence>
<dbReference type="OrthoDB" id="8100594at2"/>
<evidence type="ECO:0000256" key="1">
    <source>
        <dbReference type="SAM" id="SignalP"/>
    </source>
</evidence>
<feature type="chain" id="PRO_5012031542" evidence="1">
    <location>
        <begin position="30"/>
        <end position="92"/>
    </location>
</feature>
<feature type="signal peptide" evidence="1">
    <location>
        <begin position="1"/>
        <end position="29"/>
    </location>
</feature>
<gene>
    <name evidence="2" type="ORF">BFN67_21280</name>
</gene>
<comment type="caution">
    <text evidence="2">The sequence shown here is derived from an EMBL/GenBank/DDBJ whole genome shotgun (WGS) entry which is preliminary data.</text>
</comment>
<protein>
    <submittedName>
        <fullName evidence="2">Uncharacterized protein</fullName>
    </submittedName>
</protein>
<dbReference type="AlphaFoldDB" id="A0A1V8RMX2"/>
<name>A0A1V8RMX2_9HYPH</name>
<accession>A0A1V8RMX2</accession>
<sequence>MMHAKTRLRAASSFGAIALALVLAGGAQAVTRPAVPDAQASVSTAEGLFPDAPYGVDPMVTGPVSASFKTQQAEAGCAKADWPDIPAACYPQ</sequence>
<keyword evidence="3" id="KW-1185">Reference proteome</keyword>
<evidence type="ECO:0000313" key="3">
    <source>
        <dbReference type="Proteomes" id="UP000191905"/>
    </source>
</evidence>
<reference evidence="2 3" key="1">
    <citation type="journal article" date="2016" name="Int. J. Syst. Evol. Microbiol.">
        <title>Pseudaminobacter manganicus sp. nov., isolated from sludge of a manganese mine.</title>
        <authorList>
            <person name="Li J."/>
            <person name="Huang J."/>
            <person name="Liao S."/>
            <person name="Wang G."/>
        </authorList>
    </citation>
    <scope>NUCLEOTIDE SEQUENCE [LARGE SCALE GENOMIC DNA]</scope>
    <source>
        <strain evidence="2 3">JH-7</strain>
    </source>
</reference>
<organism evidence="2 3">
    <name type="scientific">Manganibacter manganicus</name>
    <dbReference type="NCBI Taxonomy" id="1873176"/>
    <lineage>
        <taxon>Bacteria</taxon>
        <taxon>Pseudomonadati</taxon>
        <taxon>Pseudomonadota</taxon>
        <taxon>Alphaproteobacteria</taxon>
        <taxon>Hyphomicrobiales</taxon>
        <taxon>Phyllobacteriaceae</taxon>
        <taxon>Manganibacter</taxon>
    </lineage>
</organism>
<dbReference type="Proteomes" id="UP000191905">
    <property type="component" value="Unassembled WGS sequence"/>
</dbReference>
<keyword evidence="1" id="KW-0732">Signal</keyword>
<proteinExistence type="predicted"/>
<dbReference type="EMBL" id="MDET01000027">
    <property type="protein sequence ID" value="OQM74551.1"/>
    <property type="molecule type" value="Genomic_DNA"/>
</dbReference>